<name>H0XKL5_OTOGA</name>
<sequence>GPAPCMGLCCKPGGRDVNHSLVGSIPHPALRWDSYDKKVKQVAKQRVKKQDPPVPTPSSKPDLQVDLPRHQDACTHPGNPDCEESGESSSSGGSELHQLFCLEYKADRGKVTPVISYQGNGPGRV</sequence>
<feature type="region of interest" description="Disordered" evidence="2">
    <location>
        <begin position="41"/>
        <end position="94"/>
    </location>
</feature>
<reference evidence="3" key="2">
    <citation type="submission" date="2025-08" db="UniProtKB">
        <authorList>
            <consortium name="Ensembl"/>
        </authorList>
    </citation>
    <scope>IDENTIFICATION</scope>
</reference>
<reference evidence="3" key="3">
    <citation type="submission" date="2025-09" db="UniProtKB">
        <authorList>
            <consortium name="Ensembl"/>
        </authorList>
    </citation>
    <scope>IDENTIFICATION</scope>
</reference>
<dbReference type="OMA" id="WALHETR"/>
<evidence type="ECO:0000256" key="1">
    <source>
        <dbReference type="ARBA" id="ARBA00006905"/>
    </source>
</evidence>
<dbReference type="GeneTree" id="ENSGT00390000001901"/>
<keyword evidence="4" id="KW-1185">Reference proteome</keyword>
<comment type="similarity">
    <text evidence="1">Belongs to the UPF0561 family.</text>
</comment>
<evidence type="ECO:0000313" key="3">
    <source>
        <dbReference type="Ensembl" id="ENSOGAP00000016655.1"/>
    </source>
</evidence>
<dbReference type="Pfam" id="PF10573">
    <property type="entry name" value="UPF0561"/>
    <property type="match status" value="1"/>
</dbReference>
<evidence type="ECO:0000256" key="2">
    <source>
        <dbReference type="SAM" id="MobiDB-lite"/>
    </source>
</evidence>
<dbReference type="AlphaFoldDB" id="H0XKL5"/>
<dbReference type="Ensembl" id="ENSOGAT00000024839.1">
    <property type="protein sequence ID" value="ENSOGAP00000016655.1"/>
    <property type="gene ID" value="ENSOGAG00000027864.1"/>
</dbReference>
<protein>
    <submittedName>
        <fullName evidence="3">Uncharacterized protein</fullName>
    </submittedName>
</protein>
<evidence type="ECO:0000313" key="4">
    <source>
        <dbReference type="Proteomes" id="UP000005225"/>
    </source>
</evidence>
<dbReference type="PANTHER" id="PTHR34256:SF1">
    <property type="entry name" value="UPF0561 PROTEIN C2ORF68"/>
    <property type="match status" value="1"/>
</dbReference>
<dbReference type="InterPro" id="IPR018888">
    <property type="entry name" value="UPF0561"/>
</dbReference>
<organism evidence="3 4">
    <name type="scientific">Otolemur garnettii</name>
    <name type="common">Small-eared galago</name>
    <name type="synonym">Garnett's greater bushbaby</name>
    <dbReference type="NCBI Taxonomy" id="30611"/>
    <lineage>
        <taxon>Eukaryota</taxon>
        <taxon>Metazoa</taxon>
        <taxon>Chordata</taxon>
        <taxon>Craniata</taxon>
        <taxon>Vertebrata</taxon>
        <taxon>Euteleostomi</taxon>
        <taxon>Mammalia</taxon>
        <taxon>Eutheria</taxon>
        <taxon>Euarchontoglires</taxon>
        <taxon>Primates</taxon>
        <taxon>Strepsirrhini</taxon>
        <taxon>Lorisiformes</taxon>
        <taxon>Galagidae</taxon>
        <taxon>Otolemur</taxon>
    </lineage>
</organism>
<dbReference type="InParanoid" id="H0XKL5"/>
<proteinExistence type="inferred from homology"/>
<dbReference type="eggNOG" id="ENOG502S396">
    <property type="taxonomic scope" value="Eukaryota"/>
</dbReference>
<accession>H0XKL5</accession>
<dbReference type="HOGENOM" id="CLU_100251_0_0_1"/>
<dbReference type="Proteomes" id="UP000005225">
    <property type="component" value="Unassembled WGS sequence"/>
</dbReference>
<reference evidence="4" key="1">
    <citation type="submission" date="2011-03" db="EMBL/GenBank/DDBJ databases">
        <title>Version 3 of the genome sequence of Otolemur garnettii (Bushbaby).</title>
        <authorList>
            <consortium name="The Broad Institute Genome Sequencing Platform"/>
            <person name="Di Palma F."/>
            <person name="Johnson J."/>
            <person name="Lander E.S."/>
            <person name="Lindblad-Toh K."/>
            <person name="Jaffe D.B."/>
            <person name="Gnerre S."/>
            <person name="MacCallum I."/>
            <person name="Przybylski D."/>
            <person name="Ribeiro F.J."/>
            <person name="Burton J.N."/>
            <person name="Walker B.J."/>
            <person name="Sharpe T."/>
            <person name="Hall G."/>
        </authorList>
    </citation>
    <scope>NUCLEOTIDE SEQUENCE [LARGE SCALE GENOMIC DNA]</scope>
</reference>
<dbReference type="EMBL" id="AAQR03094358">
    <property type="status" value="NOT_ANNOTATED_CDS"/>
    <property type="molecule type" value="Genomic_DNA"/>
</dbReference>
<dbReference type="PANTHER" id="PTHR34256">
    <property type="entry name" value="UPF0561 PROTEIN C2ORF68"/>
    <property type="match status" value="1"/>
</dbReference>